<name>A0A0F5JAG6_9BACT</name>
<dbReference type="HOGENOM" id="CLU_3293603_0_0_10"/>
<gene>
    <name evidence="1" type="ORF">HMPREF1535_02815</name>
</gene>
<evidence type="ECO:0000313" key="2">
    <source>
        <dbReference type="Proteomes" id="UP000033047"/>
    </source>
</evidence>
<reference evidence="1 2" key="1">
    <citation type="submission" date="2013-04" db="EMBL/GenBank/DDBJ databases">
        <title>The Genome Sequence of Parabacteroides goldsteinii DSM 19448.</title>
        <authorList>
            <consortium name="The Broad Institute Genomics Platform"/>
            <person name="Earl A."/>
            <person name="Ward D."/>
            <person name="Feldgarden M."/>
            <person name="Gevers D."/>
            <person name="Martens E."/>
            <person name="Sakamoto M."/>
            <person name="Benno Y."/>
            <person name="Song Y."/>
            <person name="Liu C."/>
            <person name="Lee J."/>
            <person name="Bolanos M."/>
            <person name="Vaisanen M.L."/>
            <person name="Finegold S.M."/>
            <person name="Walker B."/>
            <person name="Young S."/>
            <person name="Zeng Q."/>
            <person name="Gargeya S."/>
            <person name="Fitzgerald M."/>
            <person name="Haas B."/>
            <person name="Abouelleil A."/>
            <person name="Allen A.W."/>
            <person name="Alvarado L."/>
            <person name="Arachchi H.M."/>
            <person name="Berlin A.M."/>
            <person name="Chapman S.B."/>
            <person name="Gainer-Dewar J."/>
            <person name="Goldberg J."/>
            <person name="Griggs A."/>
            <person name="Gujja S."/>
            <person name="Hansen M."/>
            <person name="Howarth C."/>
            <person name="Imamovic A."/>
            <person name="Ireland A."/>
            <person name="Larimer J."/>
            <person name="McCowan C."/>
            <person name="Murphy C."/>
            <person name="Pearson M."/>
            <person name="Poon T.W."/>
            <person name="Priest M."/>
            <person name="Roberts A."/>
            <person name="Saif S."/>
            <person name="Shea T."/>
            <person name="Sisk P."/>
            <person name="Sykes S."/>
            <person name="Wortman J."/>
            <person name="Nusbaum C."/>
            <person name="Birren B."/>
        </authorList>
    </citation>
    <scope>NUCLEOTIDE SEQUENCE [LARGE SCALE GENOMIC DNA]</scope>
    <source>
        <strain evidence="1 2">DSM 19448</strain>
    </source>
</reference>
<organism evidence="1 2">
    <name type="scientific">Parabacteroides goldsteinii DSM 19448 = WAL 12034</name>
    <dbReference type="NCBI Taxonomy" id="927665"/>
    <lineage>
        <taxon>Bacteria</taxon>
        <taxon>Pseudomonadati</taxon>
        <taxon>Bacteroidota</taxon>
        <taxon>Bacteroidia</taxon>
        <taxon>Bacteroidales</taxon>
        <taxon>Tannerellaceae</taxon>
        <taxon>Parabacteroides</taxon>
    </lineage>
</organism>
<evidence type="ECO:0000313" key="1">
    <source>
        <dbReference type="EMBL" id="KKB54693.1"/>
    </source>
</evidence>
<dbReference type="AlphaFoldDB" id="A0A0F5JAG6"/>
<dbReference type="EMBL" id="AQHV01000013">
    <property type="protein sequence ID" value="KKB54693.1"/>
    <property type="molecule type" value="Genomic_DNA"/>
</dbReference>
<dbReference type="PATRIC" id="fig|927665.4.peg.2891"/>
<proteinExistence type="predicted"/>
<dbReference type="Proteomes" id="UP000033047">
    <property type="component" value="Unassembled WGS sequence"/>
</dbReference>
<accession>A0A0F5JAG6</accession>
<protein>
    <submittedName>
        <fullName evidence="1">Uncharacterized protein</fullName>
    </submittedName>
</protein>
<sequence length="40" mass="4776">MCIETSNINTVCVLKEYFIHHYTLIMKTLDTIIDQQKINF</sequence>
<comment type="caution">
    <text evidence="1">The sequence shown here is derived from an EMBL/GenBank/DDBJ whole genome shotgun (WGS) entry which is preliminary data.</text>
</comment>